<keyword evidence="2" id="KW-1185">Reference proteome</keyword>
<dbReference type="Proteomes" id="UP001139887">
    <property type="component" value="Unassembled WGS sequence"/>
</dbReference>
<evidence type="ECO:0000313" key="1">
    <source>
        <dbReference type="EMBL" id="KAJ2850674.1"/>
    </source>
</evidence>
<gene>
    <name evidence="1" type="ORF">IWW36_001718</name>
</gene>
<dbReference type="EMBL" id="JANBUW010000026">
    <property type="protein sequence ID" value="KAJ2850674.1"/>
    <property type="molecule type" value="Genomic_DNA"/>
</dbReference>
<comment type="caution">
    <text evidence="1">The sequence shown here is derived from an EMBL/GenBank/DDBJ whole genome shotgun (WGS) entry which is preliminary data.</text>
</comment>
<sequence length="173" mass="20188">MFEFLSRSCASIRLAIHKLSTLFPSRRSDNPLKIVRKKQKKTHCKKHSMPKNYTEFEFTLRPVKKDHVVKPKKSVLFSDKVELFEFSKDRRVLSAVIPFELQIDEYMNMRKGVADMQQRVSIDSTSSSESETDIDTANHLYEELLALRMELLQYYYQPGDSHISQQLPISISA</sequence>
<dbReference type="AlphaFoldDB" id="A0A9W8M1R9"/>
<organism evidence="1 2">
    <name type="scientific">Coemansia brasiliensis</name>
    <dbReference type="NCBI Taxonomy" id="2650707"/>
    <lineage>
        <taxon>Eukaryota</taxon>
        <taxon>Fungi</taxon>
        <taxon>Fungi incertae sedis</taxon>
        <taxon>Zoopagomycota</taxon>
        <taxon>Kickxellomycotina</taxon>
        <taxon>Kickxellomycetes</taxon>
        <taxon>Kickxellales</taxon>
        <taxon>Kickxellaceae</taxon>
        <taxon>Coemansia</taxon>
    </lineage>
</organism>
<reference evidence="1" key="1">
    <citation type="submission" date="2022-07" db="EMBL/GenBank/DDBJ databases">
        <title>Phylogenomic reconstructions and comparative analyses of Kickxellomycotina fungi.</title>
        <authorList>
            <person name="Reynolds N.K."/>
            <person name="Stajich J.E."/>
            <person name="Barry K."/>
            <person name="Grigoriev I.V."/>
            <person name="Crous P."/>
            <person name="Smith M.E."/>
        </authorList>
    </citation>
    <scope>NUCLEOTIDE SEQUENCE</scope>
    <source>
        <strain evidence="1">NRRL 1566</strain>
    </source>
</reference>
<proteinExistence type="predicted"/>
<dbReference type="OrthoDB" id="10455660at2759"/>
<evidence type="ECO:0000313" key="2">
    <source>
        <dbReference type="Proteomes" id="UP001139887"/>
    </source>
</evidence>
<protein>
    <submittedName>
        <fullName evidence="1">Uncharacterized protein</fullName>
    </submittedName>
</protein>
<name>A0A9W8M1R9_9FUNG</name>
<accession>A0A9W8M1R9</accession>